<dbReference type="EMBL" id="HM021327">
    <property type="protein sequence ID" value="ADX30761.1"/>
    <property type="molecule type" value="Genomic_DNA"/>
</dbReference>
<evidence type="ECO:0000256" key="1">
    <source>
        <dbReference type="SAM" id="Coils"/>
    </source>
</evidence>
<accession>G0WJJ8</accession>
<dbReference type="AlphaFoldDB" id="G0WJJ8"/>
<organism evidence="3">
    <name type="scientific">Lactococcus lactis subsp. lactis</name>
    <name type="common">Streptococcus lactis</name>
    <dbReference type="NCBI Taxonomy" id="1360"/>
    <lineage>
        <taxon>Bacteria</taxon>
        <taxon>Bacillati</taxon>
        <taxon>Bacillota</taxon>
        <taxon>Bacilli</taxon>
        <taxon>Lactobacillales</taxon>
        <taxon>Streptococcaceae</taxon>
        <taxon>Lactococcus</taxon>
    </lineage>
</organism>
<feature type="coiled-coil region" evidence="1">
    <location>
        <begin position="21"/>
        <end position="48"/>
    </location>
</feature>
<name>G0WJJ8_LACLL</name>
<protein>
    <submittedName>
        <fullName evidence="3">PIL2_6</fullName>
    </submittedName>
</protein>
<keyword evidence="1" id="KW-0175">Coiled coil</keyword>
<feature type="compositionally biased region" description="Polar residues" evidence="2">
    <location>
        <begin position="90"/>
        <end position="109"/>
    </location>
</feature>
<gene>
    <name evidence="3" type="primary">orf6</name>
    <name evidence="3" type="ORF">pIL2_6</name>
</gene>
<sequence length="109" mass="12658">MCYFKDILIASKSKRIIFMAVSNIKKQQAKLEKLNDKIKQERKKIDQRLGHEIIKDAELDYSNLDQGTIKELASKFVTYINENSNDKQTNDYVTNQSNEQGTKFNQPQG</sequence>
<geneLocation type="plasmid" evidence="3">
    <name>pIL2</name>
</geneLocation>
<evidence type="ECO:0000313" key="3">
    <source>
        <dbReference type="EMBL" id="ADX30761.1"/>
    </source>
</evidence>
<keyword evidence="3" id="KW-0614">Plasmid</keyword>
<feature type="region of interest" description="Disordered" evidence="2">
    <location>
        <begin position="85"/>
        <end position="109"/>
    </location>
</feature>
<proteinExistence type="predicted"/>
<reference evidence="3" key="1">
    <citation type="journal article" date="2011" name="PLoS ONE">
        <title>Adaptative potential of the Lactococcus lactis IL594 strain encoded in its 7 plasmids.</title>
        <authorList>
            <person name="Gorecki R.K."/>
            <person name="Koryszewska-Baginska A."/>
            <person name="Golebiewski M."/>
            <person name="Zylinska J."/>
            <person name="Grynberg M."/>
            <person name="Bardowski J.K."/>
        </authorList>
    </citation>
    <scope>NUCLEOTIDE SEQUENCE</scope>
    <source>
        <strain evidence="3">IL594</strain>
        <plasmid evidence="3">pIL2</plasmid>
    </source>
</reference>
<evidence type="ECO:0000256" key="2">
    <source>
        <dbReference type="SAM" id="MobiDB-lite"/>
    </source>
</evidence>